<evidence type="ECO:0000259" key="2">
    <source>
        <dbReference type="Pfam" id="PF00326"/>
    </source>
</evidence>
<dbReference type="AlphaFoldDB" id="A0AA52EGR9"/>
<evidence type="ECO:0000313" key="4">
    <source>
        <dbReference type="EMBL" id="WND02853.1"/>
    </source>
</evidence>
<proteinExistence type="predicted"/>
<dbReference type="PANTHER" id="PTHR11731">
    <property type="entry name" value="PROTEASE FAMILY S9B,C DIPEPTIDYL-PEPTIDASE IV-RELATED"/>
    <property type="match status" value="1"/>
</dbReference>
<dbReference type="InterPro" id="IPR029058">
    <property type="entry name" value="AB_hydrolase_fold"/>
</dbReference>
<reference evidence="4" key="1">
    <citation type="submission" date="2023-04" db="EMBL/GenBank/DDBJ databases">
        <title>Complete genome sequence of Temperatibacter marinus.</title>
        <authorList>
            <person name="Rong J.-C."/>
            <person name="Yi M.-L."/>
            <person name="Zhao Q."/>
        </authorList>
    </citation>
    <scope>NUCLEOTIDE SEQUENCE</scope>
    <source>
        <strain evidence="4">NBRC 110045</strain>
    </source>
</reference>
<keyword evidence="1" id="KW-0732">Signal</keyword>
<dbReference type="KEGG" id="tmk:QGN29_00565"/>
<dbReference type="PROSITE" id="PS51257">
    <property type="entry name" value="PROKAR_LIPOPROTEIN"/>
    <property type="match status" value="1"/>
</dbReference>
<keyword evidence="5" id="KW-1185">Reference proteome</keyword>
<dbReference type="Pfam" id="PF00930">
    <property type="entry name" value="DPPIV_N"/>
    <property type="match status" value="1"/>
</dbReference>
<evidence type="ECO:0000259" key="3">
    <source>
        <dbReference type="Pfam" id="PF00930"/>
    </source>
</evidence>
<dbReference type="EMBL" id="CP123872">
    <property type="protein sequence ID" value="WND02853.1"/>
    <property type="molecule type" value="Genomic_DNA"/>
</dbReference>
<feature type="domain" description="Peptidase S9 prolyl oligopeptidase catalytic" evidence="2">
    <location>
        <begin position="566"/>
        <end position="762"/>
    </location>
</feature>
<dbReference type="InterPro" id="IPR001375">
    <property type="entry name" value="Peptidase_S9_cat"/>
</dbReference>
<dbReference type="PANTHER" id="PTHR11731:SF193">
    <property type="entry name" value="DIPEPTIDYL PEPTIDASE 9"/>
    <property type="match status" value="1"/>
</dbReference>
<dbReference type="SUPFAM" id="SSF53474">
    <property type="entry name" value="alpha/beta-Hydrolases"/>
    <property type="match status" value="1"/>
</dbReference>
<dbReference type="Proteomes" id="UP001268683">
    <property type="component" value="Chromosome"/>
</dbReference>
<feature type="domain" description="Dipeptidylpeptidase IV N-terminal" evidence="3">
    <location>
        <begin position="119"/>
        <end position="470"/>
    </location>
</feature>
<dbReference type="RefSeq" id="WP_310798692.1">
    <property type="nucleotide sequence ID" value="NZ_CP123872.1"/>
</dbReference>
<dbReference type="Gene3D" id="2.140.10.30">
    <property type="entry name" value="Dipeptidylpeptidase IV, N-terminal domain"/>
    <property type="match status" value="1"/>
</dbReference>
<feature type="signal peptide" evidence="1">
    <location>
        <begin position="1"/>
        <end position="25"/>
    </location>
</feature>
<dbReference type="Gene3D" id="3.40.50.1820">
    <property type="entry name" value="alpha/beta hydrolase"/>
    <property type="match status" value="1"/>
</dbReference>
<dbReference type="Pfam" id="PF00326">
    <property type="entry name" value="Peptidase_S9"/>
    <property type="match status" value="1"/>
</dbReference>
<dbReference type="InterPro" id="IPR002469">
    <property type="entry name" value="Peptidase_S9B_N"/>
</dbReference>
<name>A0AA52EGR9_9PROT</name>
<accession>A0AA52EGR9</accession>
<feature type="chain" id="PRO_5041404931" evidence="1">
    <location>
        <begin position="26"/>
        <end position="769"/>
    </location>
</feature>
<gene>
    <name evidence="4" type="ORF">QGN29_00565</name>
</gene>
<dbReference type="GO" id="GO:0008239">
    <property type="term" value="F:dipeptidyl-peptidase activity"/>
    <property type="evidence" value="ECO:0007669"/>
    <property type="project" value="TreeGrafter"/>
</dbReference>
<sequence>MINLKTIALKVTLASSLILSTAACHHETVETKPLSEDEQVSLKRIFETSDFRGDWFGGANWLKDGRGYTLIQKSSEIDGGRDVVLYNAESGEQTILLSAKDLIPEGRDKPLDISGFAWSDDGKKALIYNNRKQVWRYHTQGDYWILDMETKRLAQVGQEFPASSLMFAKFSPDGSKVAYVQKTGAKIHDIYVEDVDTGRKTRLTKDGSETIINGTFDWVYEEEFGLRDGFRWSPDGKKIAYWQLDASGVRDFTMINNTDAKDNYPTLTTFSYPKVGETNSAAKLGVVSVAGGETTWMSIEGDKRNNYLAYMEWAGNSDELVVQQLNRRQNTINLLMVNADSGQPKTVLVEKDEAFLDPVTDFKWLNEGKEFLWVTEKNGFRQVLRVSRDGTTTQDISKPEYDVISIRRVDTVGGYLYFYASPDDVQRRSLYRLALDGQSPAEKLTPEERKGYHSYSISHDGKWAFHDYNNRNKANVKTLVSLPDHKVVRTYVDNNKLQETYDKLAKGKTELFSVTTKEGHVLPGFMRYPHDFDASKKYPVIFYVYGEPAGATSTDRWGRNMAWDIMMTQRGYIVATLDNRGTPLPKGRAWRKSIYRTLGLTNVNDQAAGVNAMLAERPYMDADRIGIWGHSGGGTSTLHALFRHGDTFKVGVSQAPVPDTRLYDTIYQERYSGILPEDAAFYEKSVAVNYAHLLKGKLLVVHGTGDDNVHYQGTERLINKLIEHNIQFDFMSYPNRAHGIYRGKNTRYHLTTLRTNYFLTHLPAGPLDR</sequence>
<protein>
    <submittedName>
        <fullName evidence="4">S9 family peptidase</fullName>
    </submittedName>
</protein>
<dbReference type="InterPro" id="IPR050278">
    <property type="entry name" value="Serine_Prot_S9B/DPPIV"/>
</dbReference>
<evidence type="ECO:0000256" key="1">
    <source>
        <dbReference type="SAM" id="SignalP"/>
    </source>
</evidence>
<evidence type="ECO:0000313" key="5">
    <source>
        <dbReference type="Proteomes" id="UP001268683"/>
    </source>
</evidence>
<dbReference type="GO" id="GO:0008236">
    <property type="term" value="F:serine-type peptidase activity"/>
    <property type="evidence" value="ECO:0007669"/>
    <property type="project" value="InterPro"/>
</dbReference>
<organism evidence="4 5">
    <name type="scientific">Temperatibacter marinus</name>
    <dbReference type="NCBI Taxonomy" id="1456591"/>
    <lineage>
        <taxon>Bacteria</taxon>
        <taxon>Pseudomonadati</taxon>
        <taxon>Pseudomonadota</taxon>
        <taxon>Alphaproteobacteria</taxon>
        <taxon>Kordiimonadales</taxon>
        <taxon>Temperatibacteraceae</taxon>
        <taxon>Temperatibacter</taxon>
    </lineage>
</organism>
<dbReference type="GO" id="GO:0006508">
    <property type="term" value="P:proteolysis"/>
    <property type="evidence" value="ECO:0007669"/>
    <property type="project" value="InterPro"/>
</dbReference>
<dbReference type="SUPFAM" id="SSF82171">
    <property type="entry name" value="DPP6 N-terminal domain-like"/>
    <property type="match status" value="1"/>
</dbReference>